<dbReference type="AlphaFoldDB" id="A0A0F9Q7S7"/>
<reference evidence="1" key="1">
    <citation type="journal article" date="2015" name="Nature">
        <title>Complex archaea that bridge the gap between prokaryotes and eukaryotes.</title>
        <authorList>
            <person name="Spang A."/>
            <person name="Saw J.H."/>
            <person name="Jorgensen S.L."/>
            <person name="Zaremba-Niedzwiedzka K."/>
            <person name="Martijn J."/>
            <person name="Lind A.E."/>
            <person name="van Eijk R."/>
            <person name="Schleper C."/>
            <person name="Guy L."/>
            <person name="Ettema T.J."/>
        </authorList>
    </citation>
    <scope>NUCLEOTIDE SEQUENCE</scope>
</reference>
<comment type="caution">
    <text evidence="1">The sequence shown here is derived from an EMBL/GenBank/DDBJ whole genome shotgun (WGS) entry which is preliminary data.</text>
</comment>
<organism evidence="1">
    <name type="scientific">marine sediment metagenome</name>
    <dbReference type="NCBI Taxonomy" id="412755"/>
    <lineage>
        <taxon>unclassified sequences</taxon>
        <taxon>metagenomes</taxon>
        <taxon>ecological metagenomes</taxon>
    </lineage>
</organism>
<accession>A0A0F9Q7S7</accession>
<sequence>MRKLHKLYRAVSESIDDTKWSFYGEVKCDSPNFNTMEITEKDNEVTCKRCLKIMKELRVT</sequence>
<protein>
    <submittedName>
        <fullName evidence="1">Uncharacterized protein</fullName>
    </submittedName>
</protein>
<evidence type="ECO:0000313" key="1">
    <source>
        <dbReference type="EMBL" id="KKN38534.1"/>
    </source>
</evidence>
<proteinExistence type="predicted"/>
<gene>
    <name evidence="1" type="ORF">LCGC14_0752290</name>
</gene>
<name>A0A0F9Q7S7_9ZZZZ</name>
<dbReference type="EMBL" id="LAZR01001821">
    <property type="protein sequence ID" value="KKN38534.1"/>
    <property type="molecule type" value="Genomic_DNA"/>
</dbReference>